<dbReference type="InterPro" id="IPR011008">
    <property type="entry name" value="Dimeric_a/b-barrel"/>
</dbReference>
<sequence length="97" mass="10902">MMRHIVLLQWTETATDQQKREAETAFHNLPARIPEILDFFGGSDRGLTGGAHDFAAVFTFADVEGWRAYQDHEAHKALVADHLKPILAGRAVIQFDD</sequence>
<dbReference type="InterPro" id="IPR013097">
    <property type="entry name" value="Dabb"/>
</dbReference>
<evidence type="ECO:0000313" key="2">
    <source>
        <dbReference type="EMBL" id="GAA0936485.1"/>
    </source>
</evidence>
<dbReference type="Gene3D" id="3.30.70.100">
    <property type="match status" value="1"/>
</dbReference>
<dbReference type="PROSITE" id="PS51502">
    <property type="entry name" value="S_R_A_B_BARREL"/>
    <property type="match status" value="1"/>
</dbReference>
<gene>
    <name evidence="2" type="ORF">GCM10009550_02290</name>
</gene>
<evidence type="ECO:0000313" key="3">
    <source>
        <dbReference type="Proteomes" id="UP001500665"/>
    </source>
</evidence>
<dbReference type="SMART" id="SM00886">
    <property type="entry name" value="Dabb"/>
    <property type="match status" value="1"/>
</dbReference>
<comment type="caution">
    <text evidence="2">The sequence shown here is derived from an EMBL/GenBank/DDBJ whole genome shotgun (WGS) entry which is preliminary data.</text>
</comment>
<reference evidence="2 3" key="1">
    <citation type="journal article" date="2019" name="Int. J. Syst. Evol. Microbiol.">
        <title>The Global Catalogue of Microorganisms (GCM) 10K type strain sequencing project: providing services to taxonomists for standard genome sequencing and annotation.</title>
        <authorList>
            <consortium name="The Broad Institute Genomics Platform"/>
            <consortium name="The Broad Institute Genome Sequencing Center for Infectious Disease"/>
            <person name="Wu L."/>
            <person name="Ma J."/>
        </authorList>
    </citation>
    <scope>NUCLEOTIDE SEQUENCE [LARGE SCALE GENOMIC DNA]</scope>
    <source>
        <strain evidence="2 3">JCM 10696</strain>
    </source>
</reference>
<keyword evidence="3" id="KW-1185">Reference proteome</keyword>
<dbReference type="SUPFAM" id="SSF54909">
    <property type="entry name" value="Dimeric alpha+beta barrel"/>
    <property type="match status" value="1"/>
</dbReference>
<accession>A0ABN1Q1N9</accession>
<protein>
    <recommendedName>
        <fullName evidence="1">Stress-response A/B barrel domain-containing protein</fullName>
    </recommendedName>
</protein>
<dbReference type="Pfam" id="PF07876">
    <property type="entry name" value="Dabb"/>
    <property type="match status" value="1"/>
</dbReference>
<evidence type="ECO:0000259" key="1">
    <source>
        <dbReference type="PROSITE" id="PS51502"/>
    </source>
</evidence>
<name>A0ABN1Q1N9_9ACTN</name>
<dbReference type="Proteomes" id="UP001500665">
    <property type="component" value="Unassembled WGS sequence"/>
</dbReference>
<organism evidence="2 3">
    <name type="scientific">Actinocorallia libanotica</name>
    <dbReference type="NCBI Taxonomy" id="46162"/>
    <lineage>
        <taxon>Bacteria</taxon>
        <taxon>Bacillati</taxon>
        <taxon>Actinomycetota</taxon>
        <taxon>Actinomycetes</taxon>
        <taxon>Streptosporangiales</taxon>
        <taxon>Thermomonosporaceae</taxon>
        <taxon>Actinocorallia</taxon>
    </lineage>
</organism>
<feature type="domain" description="Stress-response A/B barrel" evidence="1">
    <location>
        <begin position="2"/>
        <end position="95"/>
    </location>
</feature>
<dbReference type="EMBL" id="BAAAHH010000001">
    <property type="protein sequence ID" value="GAA0936485.1"/>
    <property type="molecule type" value="Genomic_DNA"/>
</dbReference>
<dbReference type="RefSeq" id="WP_344235674.1">
    <property type="nucleotide sequence ID" value="NZ_BAAAHH010000001.1"/>
</dbReference>
<proteinExistence type="predicted"/>